<dbReference type="EMBL" id="JBHUHT010000009">
    <property type="protein sequence ID" value="MFD2095495.1"/>
    <property type="molecule type" value="Genomic_DNA"/>
</dbReference>
<proteinExistence type="predicted"/>
<comment type="caution">
    <text evidence="1">The sequence shown here is derived from an EMBL/GenBank/DDBJ whole genome shotgun (WGS) entry which is preliminary data.</text>
</comment>
<organism evidence="1 2">
    <name type="scientific">Corallincola platygyrae</name>
    <dbReference type="NCBI Taxonomy" id="1193278"/>
    <lineage>
        <taxon>Bacteria</taxon>
        <taxon>Pseudomonadati</taxon>
        <taxon>Pseudomonadota</taxon>
        <taxon>Gammaproteobacteria</taxon>
        <taxon>Alteromonadales</taxon>
        <taxon>Psychromonadaceae</taxon>
        <taxon>Corallincola</taxon>
    </lineage>
</organism>
<gene>
    <name evidence="1" type="ORF">ACFSJ3_05810</name>
</gene>
<evidence type="ECO:0000313" key="1">
    <source>
        <dbReference type="EMBL" id="MFD2095495.1"/>
    </source>
</evidence>
<sequence length="54" mass="6396">MTGRAFFRLLRQYGISIAQFAAHCKTKVDNIYKLQKVDQVPEYYERQLQLLTDS</sequence>
<keyword evidence="2" id="KW-1185">Reference proteome</keyword>
<evidence type="ECO:0008006" key="3">
    <source>
        <dbReference type="Google" id="ProtNLM"/>
    </source>
</evidence>
<evidence type="ECO:0000313" key="2">
    <source>
        <dbReference type="Proteomes" id="UP001597380"/>
    </source>
</evidence>
<accession>A0ABW4XJN7</accession>
<name>A0ABW4XJN7_9GAMM</name>
<protein>
    <recommendedName>
        <fullName evidence="3">XRE family transcriptional regulator</fullName>
    </recommendedName>
</protein>
<dbReference type="Proteomes" id="UP001597380">
    <property type="component" value="Unassembled WGS sequence"/>
</dbReference>
<reference evidence="2" key="1">
    <citation type="journal article" date="2019" name="Int. J. Syst. Evol. Microbiol.">
        <title>The Global Catalogue of Microorganisms (GCM) 10K type strain sequencing project: providing services to taxonomists for standard genome sequencing and annotation.</title>
        <authorList>
            <consortium name="The Broad Institute Genomics Platform"/>
            <consortium name="The Broad Institute Genome Sequencing Center for Infectious Disease"/>
            <person name="Wu L."/>
            <person name="Ma J."/>
        </authorList>
    </citation>
    <scope>NUCLEOTIDE SEQUENCE [LARGE SCALE GENOMIC DNA]</scope>
    <source>
        <strain evidence="2">CGMCC 1.10992</strain>
    </source>
</reference>
<dbReference type="RefSeq" id="WP_345341506.1">
    <property type="nucleotide sequence ID" value="NZ_BAABLI010000028.1"/>
</dbReference>